<evidence type="ECO:0000256" key="5">
    <source>
        <dbReference type="ARBA" id="ARBA00022692"/>
    </source>
</evidence>
<feature type="transmembrane region" description="Helical" evidence="13">
    <location>
        <begin position="30"/>
        <end position="52"/>
    </location>
</feature>
<dbReference type="SUPFAM" id="SSF48264">
    <property type="entry name" value="Cytochrome P450"/>
    <property type="match status" value="1"/>
</dbReference>
<dbReference type="InterPro" id="IPR001128">
    <property type="entry name" value="Cyt_P450"/>
</dbReference>
<evidence type="ECO:0000313" key="14">
    <source>
        <dbReference type="EMBL" id="KAL2523691.1"/>
    </source>
</evidence>
<dbReference type="Pfam" id="PF00067">
    <property type="entry name" value="p450"/>
    <property type="match status" value="1"/>
</dbReference>
<proteinExistence type="inferred from homology"/>
<evidence type="ECO:0000256" key="2">
    <source>
        <dbReference type="ARBA" id="ARBA00004167"/>
    </source>
</evidence>
<dbReference type="GO" id="GO:0046872">
    <property type="term" value="F:metal ion binding"/>
    <property type="evidence" value="ECO:0007669"/>
    <property type="project" value="UniProtKB-KW"/>
</dbReference>
<evidence type="ECO:0000256" key="3">
    <source>
        <dbReference type="ARBA" id="ARBA00007590"/>
    </source>
</evidence>
<gene>
    <name evidence="14" type="ORF">Adt_08745</name>
</gene>
<comment type="caution">
    <text evidence="14">The sequence shown here is derived from an EMBL/GenBank/DDBJ whole genome shotgun (WGS) entry which is preliminary data.</text>
</comment>
<dbReference type="InterPro" id="IPR002401">
    <property type="entry name" value="Cyt_P450_E_grp-I"/>
</dbReference>
<dbReference type="PRINTS" id="PR00463">
    <property type="entry name" value="EP450I"/>
</dbReference>
<evidence type="ECO:0000256" key="7">
    <source>
        <dbReference type="ARBA" id="ARBA00022989"/>
    </source>
</evidence>
<dbReference type="Proteomes" id="UP001604336">
    <property type="component" value="Unassembled WGS sequence"/>
</dbReference>
<dbReference type="GO" id="GO:0016712">
    <property type="term" value="F:oxidoreductase activity, acting on paired donors, with incorporation or reduction of molecular oxygen, reduced flavin or flavoprotein as one donor, and incorporation of one atom of oxygen"/>
    <property type="evidence" value="ECO:0007669"/>
    <property type="project" value="UniProtKB-ARBA"/>
</dbReference>
<protein>
    <submittedName>
        <fullName evidence="14">Cytochrome</fullName>
    </submittedName>
</protein>
<evidence type="ECO:0000256" key="6">
    <source>
        <dbReference type="ARBA" id="ARBA00022723"/>
    </source>
</evidence>
<keyword evidence="6 11" id="KW-0479">Metal-binding</keyword>
<dbReference type="EMBL" id="JBFOLK010000003">
    <property type="protein sequence ID" value="KAL2523691.1"/>
    <property type="molecule type" value="Genomic_DNA"/>
</dbReference>
<keyword evidence="5 13" id="KW-0812">Transmembrane</keyword>
<keyword evidence="7 13" id="KW-1133">Transmembrane helix</keyword>
<dbReference type="PRINTS" id="PR00385">
    <property type="entry name" value="P450"/>
</dbReference>
<keyword evidence="11 12" id="KW-0349">Heme</keyword>
<comment type="similarity">
    <text evidence="3">Belongs to the TMEM14 family.</text>
</comment>
<evidence type="ECO:0000256" key="10">
    <source>
        <dbReference type="ARBA" id="ARBA00023136"/>
    </source>
</evidence>
<accession>A0ABD1UF77</accession>
<reference evidence="15" key="1">
    <citation type="submission" date="2024-07" db="EMBL/GenBank/DDBJ databases">
        <title>Two chromosome-level genome assemblies of Korean endemic species Abeliophyllum distichum and Forsythia ovata (Oleaceae).</title>
        <authorList>
            <person name="Jang H."/>
        </authorList>
    </citation>
    <scope>NUCLEOTIDE SEQUENCE [LARGE SCALE GENOMIC DNA]</scope>
</reference>
<evidence type="ECO:0000256" key="4">
    <source>
        <dbReference type="ARBA" id="ARBA00010617"/>
    </source>
</evidence>
<evidence type="ECO:0000256" key="13">
    <source>
        <dbReference type="SAM" id="Phobius"/>
    </source>
</evidence>
<sequence length="478" mass="54057">MHDFCFTIPYGLLVVSGGIIGYAKKGSTASLAGGLGTGLLLILAGYLSLQAFHKRKNSYFSLILETACAAMLTLVMGQRYMKTSKIMPAGIVAGISVLMTGFYLYKIATGGNHIPAKTECLSELSGEDHKRVRSALASFLKPECLKLYIGKMEEEVRRHLEIHWNGKQNITVLPLMKTLTFNIICTLLFGVERGARRDKLVRYFQEILEGLWSIPVNFPFTRFNRGLKASAKVQNILKDLVREKRDELKKAASSHQDLITSLLNIRGEDDRELVSEDEIVHNIMLIMVAGHDTSAVLISFIVRLLANDPAIYAAILKEQEEIKKSKPSGAFLTWEDIAKMKYTWRVAMETLRMIPPVFGGFRKTLKDIEYEGYLIPKGWQVFWVTSMTHMDDEIFQEPSKFDPSRFENQAPIPPYCYIPFGGGPRMCPGYEFARIETLVTVHYLVNQFTWKLCCNDNSIRRDPIPVPAQGLPIQIWSK</sequence>
<dbReference type="Gene3D" id="1.10.630.10">
    <property type="entry name" value="Cytochrome P450"/>
    <property type="match status" value="1"/>
</dbReference>
<dbReference type="CDD" id="cd11043">
    <property type="entry name" value="CYP90-like"/>
    <property type="match status" value="1"/>
</dbReference>
<dbReference type="InterPro" id="IPR044890">
    <property type="entry name" value="TMEM14_sf"/>
</dbReference>
<keyword evidence="15" id="KW-1185">Reference proteome</keyword>
<dbReference type="InterPro" id="IPR036396">
    <property type="entry name" value="Cyt_P450_sf"/>
</dbReference>
<keyword evidence="9 11" id="KW-0408">Iron</keyword>
<evidence type="ECO:0000256" key="12">
    <source>
        <dbReference type="RuleBase" id="RU000461"/>
    </source>
</evidence>
<feature type="transmembrane region" description="Helical" evidence="13">
    <location>
        <begin position="86"/>
        <end position="105"/>
    </location>
</feature>
<evidence type="ECO:0000256" key="9">
    <source>
        <dbReference type="ARBA" id="ARBA00023004"/>
    </source>
</evidence>
<organism evidence="14 15">
    <name type="scientific">Abeliophyllum distichum</name>
    <dbReference type="NCBI Taxonomy" id="126358"/>
    <lineage>
        <taxon>Eukaryota</taxon>
        <taxon>Viridiplantae</taxon>
        <taxon>Streptophyta</taxon>
        <taxon>Embryophyta</taxon>
        <taxon>Tracheophyta</taxon>
        <taxon>Spermatophyta</taxon>
        <taxon>Magnoliopsida</taxon>
        <taxon>eudicotyledons</taxon>
        <taxon>Gunneridae</taxon>
        <taxon>Pentapetalae</taxon>
        <taxon>asterids</taxon>
        <taxon>lamiids</taxon>
        <taxon>Lamiales</taxon>
        <taxon>Oleaceae</taxon>
        <taxon>Forsythieae</taxon>
        <taxon>Abeliophyllum</taxon>
    </lineage>
</organism>
<dbReference type="PROSITE" id="PS00086">
    <property type="entry name" value="CYTOCHROME_P450"/>
    <property type="match status" value="1"/>
</dbReference>
<keyword evidence="12" id="KW-0503">Monooxygenase</keyword>
<evidence type="ECO:0000256" key="8">
    <source>
        <dbReference type="ARBA" id="ARBA00023002"/>
    </source>
</evidence>
<dbReference type="AlphaFoldDB" id="A0ABD1UF77"/>
<dbReference type="PANTHER" id="PTHR24286">
    <property type="entry name" value="CYTOCHROME P450 26"/>
    <property type="match status" value="1"/>
</dbReference>
<dbReference type="FunFam" id="1.10.630.10:FF:000022">
    <property type="entry name" value="Taxadiene 5-alpha hydroxylase"/>
    <property type="match status" value="1"/>
</dbReference>
<name>A0ABD1UF77_9LAMI</name>
<dbReference type="InterPro" id="IPR005349">
    <property type="entry name" value="TMEM14"/>
</dbReference>
<evidence type="ECO:0000256" key="11">
    <source>
        <dbReference type="PIRSR" id="PIRSR602401-1"/>
    </source>
</evidence>
<keyword evidence="8 12" id="KW-0560">Oxidoreductase</keyword>
<evidence type="ECO:0000256" key="1">
    <source>
        <dbReference type="ARBA" id="ARBA00001971"/>
    </source>
</evidence>
<dbReference type="Pfam" id="PF03647">
    <property type="entry name" value="Tmemb_14"/>
    <property type="match status" value="1"/>
</dbReference>
<dbReference type="PANTHER" id="PTHR24286:SF190">
    <property type="entry name" value="CYTOCHROME P450"/>
    <property type="match status" value="1"/>
</dbReference>
<dbReference type="GO" id="GO:0016020">
    <property type="term" value="C:membrane"/>
    <property type="evidence" value="ECO:0007669"/>
    <property type="project" value="UniProtKB-SubCell"/>
</dbReference>
<feature type="transmembrane region" description="Helical" evidence="13">
    <location>
        <begin position="6"/>
        <end position="23"/>
    </location>
</feature>
<dbReference type="InterPro" id="IPR017972">
    <property type="entry name" value="Cyt_P450_CS"/>
</dbReference>
<feature type="binding site" description="axial binding residue" evidence="11">
    <location>
        <position position="427"/>
    </location>
    <ligand>
        <name>heme</name>
        <dbReference type="ChEBI" id="CHEBI:30413"/>
    </ligand>
    <ligandPart>
        <name>Fe</name>
        <dbReference type="ChEBI" id="CHEBI:18248"/>
    </ligandPart>
</feature>
<comment type="subcellular location">
    <subcellularLocation>
        <location evidence="2">Membrane</location>
        <topology evidence="2">Single-pass membrane protein</topology>
    </subcellularLocation>
</comment>
<comment type="cofactor">
    <cofactor evidence="1 11">
        <name>heme</name>
        <dbReference type="ChEBI" id="CHEBI:30413"/>
    </cofactor>
</comment>
<comment type="similarity">
    <text evidence="4 12">Belongs to the cytochrome P450 family.</text>
</comment>
<keyword evidence="10 13" id="KW-0472">Membrane</keyword>
<evidence type="ECO:0000313" key="15">
    <source>
        <dbReference type="Proteomes" id="UP001604336"/>
    </source>
</evidence>
<dbReference type="Gene3D" id="1.10.10.1740">
    <property type="entry name" value="Transmembrane protein 14-like"/>
    <property type="match status" value="1"/>
</dbReference>